<dbReference type="InterPro" id="IPR010001">
    <property type="entry name" value="BofA"/>
</dbReference>
<keyword evidence="1" id="KW-0472">Membrane</keyword>
<accession>A0A9D2F123</accession>
<organism evidence="2 3">
    <name type="scientific">Candidatus Gemmiger excrementavium</name>
    <dbReference type="NCBI Taxonomy" id="2838608"/>
    <lineage>
        <taxon>Bacteria</taxon>
        <taxon>Bacillati</taxon>
        <taxon>Bacillota</taxon>
        <taxon>Clostridia</taxon>
        <taxon>Eubacteriales</taxon>
        <taxon>Gemmiger</taxon>
    </lineage>
</organism>
<evidence type="ECO:0000313" key="2">
    <source>
        <dbReference type="EMBL" id="HIZ47433.1"/>
    </source>
</evidence>
<feature type="transmembrane region" description="Helical" evidence="1">
    <location>
        <begin position="31"/>
        <end position="49"/>
    </location>
</feature>
<keyword evidence="1" id="KW-0812">Transmembrane</keyword>
<name>A0A9D2F123_9FIRM</name>
<protein>
    <submittedName>
        <fullName evidence="2">Pro-sigmaK processing inhibitor BofA family protein</fullName>
    </submittedName>
</protein>
<proteinExistence type="predicted"/>
<reference evidence="2" key="1">
    <citation type="journal article" date="2021" name="PeerJ">
        <title>Extensive microbial diversity within the chicken gut microbiome revealed by metagenomics and culture.</title>
        <authorList>
            <person name="Gilroy R."/>
            <person name="Ravi A."/>
            <person name="Getino M."/>
            <person name="Pursley I."/>
            <person name="Horton D.L."/>
            <person name="Alikhan N.F."/>
            <person name="Baker D."/>
            <person name="Gharbi K."/>
            <person name="Hall N."/>
            <person name="Watson M."/>
            <person name="Adriaenssens E.M."/>
            <person name="Foster-Nyarko E."/>
            <person name="Jarju S."/>
            <person name="Secka A."/>
            <person name="Antonio M."/>
            <person name="Oren A."/>
            <person name="Chaudhuri R.R."/>
            <person name="La Ragione R."/>
            <person name="Hildebrand F."/>
            <person name="Pallen M.J."/>
        </authorList>
    </citation>
    <scope>NUCLEOTIDE SEQUENCE</scope>
    <source>
        <strain evidence="2">3436</strain>
    </source>
</reference>
<dbReference type="EMBL" id="DXBO01000025">
    <property type="protein sequence ID" value="HIZ47433.1"/>
    <property type="molecule type" value="Genomic_DNA"/>
</dbReference>
<dbReference type="Proteomes" id="UP000824031">
    <property type="component" value="Unassembled WGS sequence"/>
</dbReference>
<keyword evidence="1" id="KW-1133">Transmembrane helix</keyword>
<evidence type="ECO:0000313" key="3">
    <source>
        <dbReference type="Proteomes" id="UP000824031"/>
    </source>
</evidence>
<dbReference type="AlphaFoldDB" id="A0A9D2F123"/>
<feature type="transmembrane region" description="Helical" evidence="1">
    <location>
        <begin position="61"/>
        <end position="83"/>
    </location>
</feature>
<reference evidence="2" key="2">
    <citation type="submission" date="2021-04" db="EMBL/GenBank/DDBJ databases">
        <authorList>
            <person name="Gilroy R."/>
        </authorList>
    </citation>
    <scope>NUCLEOTIDE SEQUENCE</scope>
    <source>
        <strain evidence="2">3436</strain>
    </source>
</reference>
<comment type="caution">
    <text evidence="2">The sequence shown here is derived from an EMBL/GenBank/DDBJ whole genome shotgun (WGS) entry which is preliminary data.</text>
</comment>
<sequence>MNGWWYGLAAGVCLLAVGRSAASQRHPVRTLLAGAICGVGVLALLALTEPLTGISLPLNRFTGFVAVVLGVPGVTALLLLQLLL</sequence>
<evidence type="ECO:0000256" key="1">
    <source>
        <dbReference type="SAM" id="Phobius"/>
    </source>
</evidence>
<gene>
    <name evidence="2" type="ORF">H9810_01760</name>
</gene>
<dbReference type="Pfam" id="PF07441">
    <property type="entry name" value="BofA"/>
    <property type="match status" value="1"/>
</dbReference>